<comment type="caution">
    <text evidence="2">The sequence shown here is derived from an EMBL/GenBank/DDBJ whole genome shotgun (WGS) entry which is preliminary data.</text>
</comment>
<organism evidence="2 3">
    <name type="scientific">Actinomyces naeslundii</name>
    <dbReference type="NCBI Taxonomy" id="1655"/>
    <lineage>
        <taxon>Bacteria</taxon>
        <taxon>Bacillati</taxon>
        <taxon>Actinomycetota</taxon>
        <taxon>Actinomycetes</taxon>
        <taxon>Actinomycetales</taxon>
        <taxon>Actinomycetaceae</taxon>
        <taxon>Actinomyces</taxon>
    </lineage>
</organism>
<dbReference type="Proteomes" id="UP000186781">
    <property type="component" value="Unassembled WGS sequence"/>
</dbReference>
<gene>
    <name evidence="2" type="ORF">BKH13_05795</name>
</gene>
<keyword evidence="3" id="KW-1185">Reference proteome</keyword>
<evidence type="ECO:0000256" key="1">
    <source>
        <dbReference type="SAM" id="MobiDB-lite"/>
    </source>
</evidence>
<evidence type="ECO:0000313" key="2">
    <source>
        <dbReference type="EMBL" id="OLO83914.1"/>
    </source>
</evidence>
<feature type="region of interest" description="Disordered" evidence="1">
    <location>
        <begin position="19"/>
        <end position="70"/>
    </location>
</feature>
<sequence>MGRWTRPNRASVSMVLTSTPHRCRTSRRNRSIPTIPEEQFDGGDVDVSAVDTGLPAGSTPRDYGGEAGHSRPGAGLTFSLLAPSGFHAEARRSWFSVNSGRSLTSNRTYLPICGLWPFRNVPCPQ</sequence>
<reference evidence="2 3" key="1">
    <citation type="submission" date="2016-12" db="EMBL/GenBank/DDBJ databases">
        <title>Genomic comparison of strains in the 'Actinomyces naeslundii' group.</title>
        <authorList>
            <person name="Mughal S.R."/>
            <person name="Do T."/>
            <person name="Gilbert S.C."/>
            <person name="Witherden E.A."/>
            <person name="Didelot X."/>
            <person name="Beighton D."/>
        </authorList>
    </citation>
    <scope>NUCLEOTIDE SEQUENCE [LARGE SCALE GENOMIC DNA]</scope>
    <source>
        <strain evidence="2 3">WE6B-3</strain>
    </source>
</reference>
<protein>
    <submittedName>
        <fullName evidence="2">Uncharacterized protein</fullName>
    </submittedName>
</protein>
<proteinExistence type="predicted"/>
<evidence type="ECO:0000313" key="3">
    <source>
        <dbReference type="Proteomes" id="UP000186781"/>
    </source>
</evidence>
<dbReference type="EMBL" id="MSKX01000016">
    <property type="protein sequence ID" value="OLO83914.1"/>
    <property type="molecule type" value="Genomic_DNA"/>
</dbReference>
<feature type="compositionally biased region" description="Basic residues" evidence="1">
    <location>
        <begin position="21"/>
        <end position="30"/>
    </location>
</feature>
<accession>A0ABX3EZV4</accession>
<name>A0ABX3EZV4_ACTNA</name>